<dbReference type="EMBL" id="SUTE01000002">
    <property type="protein sequence ID" value="MBE6504267.1"/>
    <property type="molecule type" value="Genomic_DNA"/>
</dbReference>
<protein>
    <recommendedName>
        <fullName evidence="2">Transposase IS66 central domain-containing protein</fullName>
    </recommendedName>
</protein>
<evidence type="ECO:0000259" key="2">
    <source>
        <dbReference type="Pfam" id="PF03050"/>
    </source>
</evidence>
<dbReference type="Pfam" id="PF03050">
    <property type="entry name" value="DDE_Tnp_IS66"/>
    <property type="match status" value="1"/>
</dbReference>
<comment type="caution">
    <text evidence="3">The sequence shown here is derived from an EMBL/GenBank/DDBJ whole genome shotgun (WGS) entry which is preliminary data.</text>
</comment>
<feature type="domain" description="Transposase IS66 central" evidence="2">
    <location>
        <begin position="182"/>
        <end position="299"/>
    </location>
</feature>
<reference evidence="3" key="1">
    <citation type="submission" date="2019-04" db="EMBL/GenBank/DDBJ databases">
        <title>Evolution of Biomass-Degrading Anaerobic Consortia Revealed by Metagenomics.</title>
        <authorList>
            <person name="Peng X."/>
        </authorList>
    </citation>
    <scope>NUCLEOTIDE SEQUENCE</scope>
    <source>
        <strain evidence="3">SIG12</strain>
    </source>
</reference>
<gene>
    <name evidence="3" type="ORF">E7Z73_00785</name>
</gene>
<evidence type="ECO:0000256" key="1">
    <source>
        <dbReference type="SAM" id="MobiDB-lite"/>
    </source>
</evidence>
<dbReference type="InterPro" id="IPR004291">
    <property type="entry name" value="Transposase_IS66_central"/>
</dbReference>
<accession>A0A8T3V952</accession>
<dbReference type="AlphaFoldDB" id="A0A8T3V952"/>
<feature type="compositionally biased region" description="Basic and acidic residues" evidence="1">
    <location>
        <begin position="258"/>
        <end position="282"/>
    </location>
</feature>
<evidence type="ECO:0000313" key="3">
    <source>
        <dbReference type="EMBL" id="MBE6504267.1"/>
    </source>
</evidence>
<proteinExistence type="predicted"/>
<name>A0A8T3V952_9EURY</name>
<feature type="region of interest" description="Disordered" evidence="1">
    <location>
        <begin position="250"/>
        <end position="292"/>
    </location>
</feature>
<dbReference type="RefSeq" id="WP_303735903.1">
    <property type="nucleotide sequence ID" value="NZ_SUTE01000002.1"/>
</dbReference>
<sequence>MFDEGFVCNGTNRICLDNLNHIYVQKYIKEVNGYDVTATTNLDSFVDENCKFSNFLADLIVKLLSIEQISHQKISEILELFLDVKIPRQRVYDLFNKSIDGYLSMSIRELQEKIIGGEIEFSGLVHYDEEFLWIKHQPYVRLTLLDAENKLIIEDTVIPREIFTKDYIKLFLETSLENLEVKTIITDGYSAYASIIDDLGFNHQRCTFHAMKNLMDKLIKKHNGLNRTIKKLNTHIKELEKEIKEISEKYKGQKGRTRKDDKQRQKDNEKKRKLNKELSEKKAQRKKCTNKLKQDDKLMKKISLIFKSKTEKTARKRFQKLYDKLDNLPKEIKSFMKNLSKYLDKAIQHTINRKIPSTNNLIEGFYKTTLPGKIKRIFKTYRGLLIRITLNNIRWIKRCVIINKN</sequence>
<organism evidence="3 4">
    <name type="scientific">Methanobrevibacter millerae</name>
    <dbReference type="NCBI Taxonomy" id="230361"/>
    <lineage>
        <taxon>Archaea</taxon>
        <taxon>Methanobacteriati</taxon>
        <taxon>Methanobacteriota</taxon>
        <taxon>Methanomada group</taxon>
        <taxon>Methanobacteria</taxon>
        <taxon>Methanobacteriales</taxon>
        <taxon>Methanobacteriaceae</taxon>
        <taxon>Methanobrevibacter</taxon>
    </lineage>
</organism>
<dbReference type="Proteomes" id="UP000762703">
    <property type="component" value="Unassembled WGS sequence"/>
</dbReference>
<evidence type="ECO:0000313" key="4">
    <source>
        <dbReference type="Proteomes" id="UP000762703"/>
    </source>
</evidence>